<dbReference type="EMBL" id="JAFIMR010000003">
    <property type="protein sequence ID" value="KAI1879968.1"/>
    <property type="molecule type" value="Genomic_DNA"/>
</dbReference>
<dbReference type="AlphaFoldDB" id="A0A9P9WVI4"/>
<accession>A0A9P9WVI4</accession>
<dbReference type="PROSITE" id="PS50280">
    <property type="entry name" value="SET"/>
    <property type="match status" value="1"/>
</dbReference>
<feature type="compositionally biased region" description="Polar residues" evidence="1">
    <location>
        <begin position="125"/>
        <end position="140"/>
    </location>
</feature>
<dbReference type="Proteomes" id="UP000829685">
    <property type="component" value="Unassembled WGS sequence"/>
</dbReference>
<protein>
    <recommendedName>
        <fullName evidence="2">SET domain-containing protein</fullName>
    </recommendedName>
</protein>
<sequence>MSSASLAKLPFLEQFPPLDGLPHFRLILELVYEEDVDSLGTHVDLKSSVDKAIQNATIRTPFGPIISTSANEPARAVAESTDSNQVTTPDSTSMDDPDFAPHGGQSHTSQRQEAAATPSCGIASYDNQTDSANGHLQNSQDDCRSPEGDGGDRSPRSPTSFIDPVDHPESFRNEVLAIQPSPLAGLGAFALKDISRGQTILIERALFRANDDTLCDQIDDLKPSLRQAYERMHAYENKETSIGGRVFALFHTNSFNTGPREAGVFLVAARFNHACKPKDNILYVYDQRHKAIVFSAARDILAGEELTITYGKGPRELYLEYGFICKCGGCTSLTDEQIAAMHAPIDW</sequence>
<feature type="domain" description="SET" evidence="2">
    <location>
        <begin position="174"/>
        <end position="311"/>
    </location>
</feature>
<name>A0A9P9WVI4_9PEZI</name>
<proteinExistence type="predicted"/>
<dbReference type="PANTHER" id="PTHR47332:SF4">
    <property type="entry name" value="SET DOMAIN-CONTAINING PROTEIN 5"/>
    <property type="match status" value="1"/>
</dbReference>
<dbReference type="InterPro" id="IPR046341">
    <property type="entry name" value="SET_dom_sf"/>
</dbReference>
<feature type="region of interest" description="Disordered" evidence="1">
    <location>
        <begin position="63"/>
        <end position="167"/>
    </location>
</feature>
<feature type="compositionally biased region" description="Basic and acidic residues" evidence="1">
    <location>
        <begin position="141"/>
        <end position="155"/>
    </location>
</feature>
<dbReference type="InterPro" id="IPR001214">
    <property type="entry name" value="SET_dom"/>
</dbReference>
<organism evidence="3 4">
    <name type="scientific">Neoarthrinium moseri</name>
    <dbReference type="NCBI Taxonomy" id="1658444"/>
    <lineage>
        <taxon>Eukaryota</taxon>
        <taxon>Fungi</taxon>
        <taxon>Dikarya</taxon>
        <taxon>Ascomycota</taxon>
        <taxon>Pezizomycotina</taxon>
        <taxon>Sordariomycetes</taxon>
        <taxon>Xylariomycetidae</taxon>
        <taxon>Amphisphaeriales</taxon>
        <taxon>Apiosporaceae</taxon>
        <taxon>Neoarthrinium</taxon>
    </lineage>
</organism>
<dbReference type="SUPFAM" id="SSF82199">
    <property type="entry name" value="SET domain"/>
    <property type="match status" value="1"/>
</dbReference>
<evidence type="ECO:0000313" key="4">
    <source>
        <dbReference type="Proteomes" id="UP000829685"/>
    </source>
</evidence>
<dbReference type="Gene3D" id="2.170.270.10">
    <property type="entry name" value="SET domain"/>
    <property type="match status" value="1"/>
</dbReference>
<comment type="caution">
    <text evidence="3">The sequence shown here is derived from an EMBL/GenBank/DDBJ whole genome shotgun (WGS) entry which is preliminary data.</text>
</comment>
<dbReference type="SMART" id="SM00317">
    <property type="entry name" value="SET"/>
    <property type="match status" value="1"/>
</dbReference>
<reference evidence="3" key="1">
    <citation type="submission" date="2021-03" db="EMBL/GenBank/DDBJ databases">
        <title>Revisited historic fungal species revealed as producer of novel bioactive compounds through whole genome sequencing and comparative genomics.</title>
        <authorList>
            <person name="Vignolle G.A."/>
            <person name="Hochenegger N."/>
            <person name="Mach R.L."/>
            <person name="Mach-Aigner A.R."/>
            <person name="Javad Rahimi M."/>
            <person name="Salim K.A."/>
            <person name="Chan C.M."/>
            <person name="Lim L.B.L."/>
            <person name="Cai F."/>
            <person name="Druzhinina I.S."/>
            <person name="U'Ren J.M."/>
            <person name="Derntl C."/>
        </authorList>
    </citation>
    <scope>NUCLEOTIDE SEQUENCE</scope>
    <source>
        <strain evidence="3">TUCIM 5799</strain>
    </source>
</reference>
<evidence type="ECO:0000259" key="2">
    <source>
        <dbReference type="PROSITE" id="PS50280"/>
    </source>
</evidence>
<dbReference type="PANTHER" id="PTHR47332">
    <property type="entry name" value="SET DOMAIN-CONTAINING PROTEIN 5"/>
    <property type="match status" value="1"/>
</dbReference>
<dbReference type="Pfam" id="PF00856">
    <property type="entry name" value="SET"/>
    <property type="match status" value="1"/>
</dbReference>
<dbReference type="CDD" id="cd20071">
    <property type="entry name" value="SET_SMYD"/>
    <property type="match status" value="1"/>
</dbReference>
<evidence type="ECO:0000256" key="1">
    <source>
        <dbReference type="SAM" id="MobiDB-lite"/>
    </source>
</evidence>
<keyword evidence="4" id="KW-1185">Reference proteome</keyword>
<evidence type="ECO:0000313" key="3">
    <source>
        <dbReference type="EMBL" id="KAI1879968.1"/>
    </source>
</evidence>
<dbReference type="InterPro" id="IPR053185">
    <property type="entry name" value="SET_domain_protein"/>
</dbReference>
<gene>
    <name evidence="3" type="ORF">JX265_001589</name>
</gene>